<dbReference type="EC" id="3.2.1.52" evidence="3"/>
<keyword evidence="10" id="KW-1185">Reference proteome</keyword>
<comment type="similarity">
    <text evidence="2">Belongs to the glycosyl hydrolase 3 family.</text>
</comment>
<sequence length="402" mass="39637">MGSGRRTAGVLLVALALVSCSSGKDAASPSSSSPSSSSSAAPTSAAPANPDGLPPDQEQQVTAALAALDRRAQIAQLFVVGVPLSGLSAGDALVADGVGGVFLHGRSTASPGDIAAVTGRWTSAAPGGLRPWVAADQEGGQVQTLQGPGFGDLPSALVQGQLPPDQLAAVADGMGASLGQAGVTLDLAPVADIVPAGTAASNAPIGAFDRQYGSTAAEVVSAAGAVVRGLGAHDVTAALKHFPGLGSVRGNTDTTADVVDHTTPRDGSQVAAFGVLSRNAAHPFVMVSSATYQLIDPSSPAVFSPVVITDVLRGDIGFRGPVITDDVGTAKAVAAVPPGERAVRFLAAGGTLVLTVIAAPLQEMEDAVLARDAADPAFAKQVDAAVRTALVAKARAGLLPPA</sequence>
<feature type="domain" description="Glycoside hydrolase family 3 N-terminal" evidence="8">
    <location>
        <begin position="73"/>
        <end position="376"/>
    </location>
</feature>
<evidence type="ECO:0000256" key="4">
    <source>
        <dbReference type="ARBA" id="ARBA00022801"/>
    </source>
</evidence>
<accession>A0A853CNG5</accession>
<keyword evidence="4 9" id="KW-0378">Hydrolase</keyword>
<dbReference type="SUPFAM" id="SSF51445">
    <property type="entry name" value="(Trans)glycosidases"/>
    <property type="match status" value="1"/>
</dbReference>
<evidence type="ECO:0000256" key="6">
    <source>
        <dbReference type="SAM" id="MobiDB-lite"/>
    </source>
</evidence>
<dbReference type="InterPro" id="IPR001764">
    <property type="entry name" value="Glyco_hydro_3_N"/>
</dbReference>
<proteinExistence type="inferred from homology"/>
<evidence type="ECO:0000256" key="3">
    <source>
        <dbReference type="ARBA" id="ARBA00012663"/>
    </source>
</evidence>
<dbReference type="AlphaFoldDB" id="A0A853CNG5"/>
<evidence type="ECO:0000313" key="10">
    <source>
        <dbReference type="Proteomes" id="UP000541969"/>
    </source>
</evidence>
<evidence type="ECO:0000256" key="1">
    <source>
        <dbReference type="ARBA" id="ARBA00001231"/>
    </source>
</evidence>
<protein>
    <recommendedName>
        <fullName evidence="3">beta-N-acetylhexosaminidase</fullName>
        <ecNumber evidence="3">3.2.1.52</ecNumber>
    </recommendedName>
</protein>
<feature type="signal peptide" evidence="7">
    <location>
        <begin position="1"/>
        <end position="26"/>
    </location>
</feature>
<dbReference type="PANTHER" id="PTHR30480">
    <property type="entry name" value="BETA-HEXOSAMINIDASE-RELATED"/>
    <property type="match status" value="1"/>
</dbReference>
<evidence type="ECO:0000256" key="5">
    <source>
        <dbReference type="ARBA" id="ARBA00023295"/>
    </source>
</evidence>
<dbReference type="InterPro" id="IPR036962">
    <property type="entry name" value="Glyco_hydro_3_N_sf"/>
</dbReference>
<keyword evidence="7" id="KW-0732">Signal</keyword>
<evidence type="ECO:0000313" key="9">
    <source>
        <dbReference type="EMBL" id="NYJ08731.1"/>
    </source>
</evidence>
<dbReference type="PROSITE" id="PS51257">
    <property type="entry name" value="PROKAR_LIPOPROTEIN"/>
    <property type="match status" value="1"/>
</dbReference>
<comment type="caution">
    <text evidence="9">The sequence shown here is derived from an EMBL/GenBank/DDBJ whole genome shotgun (WGS) entry which is preliminary data.</text>
</comment>
<dbReference type="Proteomes" id="UP000541969">
    <property type="component" value="Unassembled WGS sequence"/>
</dbReference>
<evidence type="ECO:0000256" key="7">
    <source>
        <dbReference type="SAM" id="SignalP"/>
    </source>
</evidence>
<organism evidence="9 10">
    <name type="scientific">Petropleomorpha daqingensis</name>
    <dbReference type="NCBI Taxonomy" id="2026353"/>
    <lineage>
        <taxon>Bacteria</taxon>
        <taxon>Bacillati</taxon>
        <taxon>Actinomycetota</taxon>
        <taxon>Actinomycetes</taxon>
        <taxon>Geodermatophilales</taxon>
        <taxon>Geodermatophilaceae</taxon>
        <taxon>Petropleomorpha</taxon>
    </lineage>
</organism>
<feature type="region of interest" description="Disordered" evidence="6">
    <location>
        <begin position="22"/>
        <end position="59"/>
    </location>
</feature>
<comment type="catalytic activity">
    <reaction evidence="1">
        <text>Hydrolysis of terminal non-reducing N-acetyl-D-hexosamine residues in N-acetyl-beta-D-hexosaminides.</text>
        <dbReference type="EC" id="3.2.1.52"/>
    </reaction>
</comment>
<name>A0A853CNG5_9ACTN</name>
<dbReference type="Pfam" id="PF00933">
    <property type="entry name" value="Glyco_hydro_3"/>
    <property type="match status" value="1"/>
</dbReference>
<dbReference type="GO" id="GO:0009254">
    <property type="term" value="P:peptidoglycan turnover"/>
    <property type="evidence" value="ECO:0007669"/>
    <property type="project" value="TreeGrafter"/>
</dbReference>
<keyword evidence="5 9" id="KW-0326">Glycosidase</keyword>
<feature type="chain" id="PRO_5032864240" description="beta-N-acetylhexosaminidase" evidence="7">
    <location>
        <begin position="27"/>
        <end position="402"/>
    </location>
</feature>
<reference evidence="9 10" key="1">
    <citation type="submission" date="2020-07" db="EMBL/GenBank/DDBJ databases">
        <title>Sequencing the genomes of 1000 actinobacteria strains.</title>
        <authorList>
            <person name="Klenk H.-P."/>
        </authorList>
    </citation>
    <scope>NUCLEOTIDE SEQUENCE [LARGE SCALE GENOMIC DNA]</scope>
    <source>
        <strain evidence="9 10">DSM 104001</strain>
    </source>
</reference>
<feature type="compositionally biased region" description="Low complexity" evidence="6">
    <location>
        <begin position="26"/>
        <end position="48"/>
    </location>
</feature>
<dbReference type="InterPro" id="IPR017853">
    <property type="entry name" value="GH"/>
</dbReference>
<evidence type="ECO:0000259" key="8">
    <source>
        <dbReference type="Pfam" id="PF00933"/>
    </source>
</evidence>
<evidence type="ECO:0000256" key="2">
    <source>
        <dbReference type="ARBA" id="ARBA00005336"/>
    </source>
</evidence>
<dbReference type="Gene3D" id="3.20.20.300">
    <property type="entry name" value="Glycoside hydrolase, family 3, N-terminal domain"/>
    <property type="match status" value="1"/>
</dbReference>
<dbReference type="InterPro" id="IPR050226">
    <property type="entry name" value="NagZ_Beta-hexosaminidase"/>
</dbReference>
<dbReference type="GO" id="GO:0004563">
    <property type="term" value="F:beta-N-acetylhexosaminidase activity"/>
    <property type="evidence" value="ECO:0007669"/>
    <property type="project" value="UniProtKB-EC"/>
</dbReference>
<dbReference type="GO" id="GO:0005975">
    <property type="term" value="P:carbohydrate metabolic process"/>
    <property type="evidence" value="ECO:0007669"/>
    <property type="project" value="InterPro"/>
</dbReference>
<gene>
    <name evidence="9" type="ORF">GGQ55_005009</name>
</gene>
<dbReference type="RefSeq" id="WP_179721545.1">
    <property type="nucleotide sequence ID" value="NZ_JACBZT010000001.1"/>
</dbReference>
<dbReference type="PANTHER" id="PTHR30480:SF13">
    <property type="entry name" value="BETA-HEXOSAMINIDASE"/>
    <property type="match status" value="1"/>
</dbReference>
<dbReference type="EMBL" id="JACBZT010000001">
    <property type="protein sequence ID" value="NYJ08731.1"/>
    <property type="molecule type" value="Genomic_DNA"/>
</dbReference>